<evidence type="ECO:0000313" key="2">
    <source>
        <dbReference type="Proteomes" id="UP000502377"/>
    </source>
</evidence>
<name>A0A6G5QJH8_CAMRE</name>
<gene>
    <name evidence="1" type="ORF">CRECT_0110</name>
</gene>
<dbReference type="KEGG" id="crx:CRECT_0110"/>
<dbReference type="EMBL" id="CP012543">
    <property type="protein sequence ID" value="QCD45820.1"/>
    <property type="molecule type" value="Genomic_DNA"/>
</dbReference>
<evidence type="ECO:0000313" key="1">
    <source>
        <dbReference type="EMBL" id="QCD45820.1"/>
    </source>
</evidence>
<dbReference type="AlphaFoldDB" id="A0A6G5QJH8"/>
<protein>
    <submittedName>
        <fullName evidence="1">Uncharacterized protein</fullName>
    </submittedName>
</protein>
<accession>A0A6G5QJH8</accession>
<dbReference type="Proteomes" id="UP000502377">
    <property type="component" value="Chromosome"/>
</dbReference>
<proteinExistence type="predicted"/>
<organism evidence="1 2">
    <name type="scientific">Campylobacter rectus</name>
    <name type="common">Wolinella recta</name>
    <dbReference type="NCBI Taxonomy" id="203"/>
    <lineage>
        <taxon>Bacteria</taxon>
        <taxon>Pseudomonadati</taxon>
        <taxon>Campylobacterota</taxon>
        <taxon>Epsilonproteobacteria</taxon>
        <taxon>Campylobacterales</taxon>
        <taxon>Campylobacteraceae</taxon>
        <taxon>Campylobacter</taxon>
    </lineage>
</organism>
<reference evidence="1 2" key="1">
    <citation type="submission" date="2016-07" db="EMBL/GenBank/DDBJ databases">
        <title>Comparative genomics of the Campylobacter concisus group.</title>
        <authorList>
            <person name="Miller W.G."/>
            <person name="Yee E."/>
            <person name="Chapman M.H."/>
            <person name="Huynh S."/>
            <person name="Bono J.L."/>
            <person name="On S.L.W."/>
            <person name="StLeger J."/>
            <person name="Foster G."/>
            <person name="Parker C.T."/>
        </authorList>
    </citation>
    <scope>NUCLEOTIDE SEQUENCE [LARGE SCALE GENOMIC DNA]</scope>
    <source>
        <strain evidence="1 2">ATCC 33238</strain>
    </source>
</reference>
<sequence length="189" mass="22035">MRNGRKFKASKVANKKIERVSDRYLKLLLVPRFAVLSSRASFSHLLEKLRAVRRIDRIFQDRSAAARPKNLRTRKERAKADQNARPSLFRLGFRFYQSSPLLLTNQNFTLLKFSEATRRFAIFARSVSRSFILKLLVNFIVKIKCRHNRKPKKLSIFSKINFSLKSLFVSGFLQIRKGGNETCIAKLDK</sequence>